<dbReference type="InterPro" id="IPR020846">
    <property type="entry name" value="MFS_dom"/>
</dbReference>
<dbReference type="InterPro" id="IPR011701">
    <property type="entry name" value="MFS"/>
</dbReference>
<evidence type="ECO:0000256" key="4">
    <source>
        <dbReference type="ARBA" id="ARBA00023136"/>
    </source>
</evidence>
<feature type="domain" description="Major facilitator superfamily (MFS) profile" evidence="7">
    <location>
        <begin position="128"/>
        <end position="564"/>
    </location>
</feature>
<feature type="compositionally biased region" description="Basic and acidic residues" evidence="5">
    <location>
        <begin position="37"/>
        <end position="49"/>
    </location>
</feature>
<dbReference type="STRING" id="1141098.A0A1Y2E089"/>
<comment type="subcellular location">
    <subcellularLocation>
        <location evidence="1">Membrane</location>
        <topology evidence="1">Multi-pass membrane protein</topology>
    </subcellularLocation>
</comment>
<feature type="transmembrane region" description="Helical" evidence="6">
    <location>
        <begin position="401"/>
        <end position="421"/>
    </location>
</feature>
<dbReference type="GeneID" id="63770187"/>
<dbReference type="AlphaFoldDB" id="A0A1Y2E089"/>
<dbReference type="CDD" id="cd17323">
    <property type="entry name" value="MFS_Tpo1_MDR_like"/>
    <property type="match status" value="1"/>
</dbReference>
<dbReference type="SUPFAM" id="SSF103473">
    <property type="entry name" value="MFS general substrate transporter"/>
    <property type="match status" value="1"/>
</dbReference>
<feature type="transmembrane region" description="Helical" evidence="6">
    <location>
        <begin position="163"/>
        <end position="186"/>
    </location>
</feature>
<keyword evidence="9" id="KW-1185">Reference proteome</keyword>
<evidence type="ECO:0000259" key="7">
    <source>
        <dbReference type="PROSITE" id="PS50850"/>
    </source>
</evidence>
<accession>A0A1Y2E089</accession>
<feature type="transmembrane region" description="Helical" evidence="6">
    <location>
        <begin position="283"/>
        <end position="303"/>
    </location>
</feature>
<dbReference type="PANTHER" id="PTHR23502:SF33">
    <property type="entry name" value="MAJOR FACILITATOR SUPERFAMILY (MFS) PROFILE DOMAIN-CONTAINING PROTEIN-RELATED"/>
    <property type="match status" value="1"/>
</dbReference>
<dbReference type="EMBL" id="MCFJ01000006">
    <property type="protein sequence ID" value="ORY64907.1"/>
    <property type="molecule type" value="Genomic_DNA"/>
</dbReference>
<reference evidence="8 9" key="1">
    <citation type="submission" date="2016-07" db="EMBL/GenBank/DDBJ databases">
        <title>Pervasive Adenine N6-methylation of Active Genes in Fungi.</title>
        <authorList>
            <consortium name="DOE Joint Genome Institute"/>
            <person name="Mondo S.J."/>
            <person name="Dannebaum R.O."/>
            <person name="Kuo R.C."/>
            <person name="Labutti K."/>
            <person name="Haridas S."/>
            <person name="Kuo A."/>
            <person name="Salamov A."/>
            <person name="Ahrendt S.R."/>
            <person name="Lipzen A."/>
            <person name="Sullivan W."/>
            <person name="Andreopoulos W.B."/>
            <person name="Clum A."/>
            <person name="Lindquist E."/>
            <person name="Daum C."/>
            <person name="Ramamoorthy G.K."/>
            <person name="Gryganskyi A."/>
            <person name="Culley D."/>
            <person name="Magnuson J.K."/>
            <person name="James T.Y."/>
            <person name="O'Malley M.A."/>
            <person name="Stajich J.E."/>
            <person name="Spatafora J.W."/>
            <person name="Visel A."/>
            <person name="Grigoriev I.V."/>
        </authorList>
    </citation>
    <scope>NUCLEOTIDE SEQUENCE [LARGE SCALE GENOMIC DNA]</scope>
    <source>
        <strain evidence="8 9">CBS 129021</strain>
    </source>
</reference>
<evidence type="ECO:0000256" key="3">
    <source>
        <dbReference type="ARBA" id="ARBA00022989"/>
    </source>
</evidence>
<evidence type="ECO:0000256" key="5">
    <source>
        <dbReference type="SAM" id="MobiDB-lite"/>
    </source>
</evidence>
<dbReference type="PANTHER" id="PTHR23502">
    <property type="entry name" value="MAJOR FACILITATOR SUPERFAMILY"/>
    <property type="match status" value="1"/>
</dbReference>
<evidence type="ECO:0000256" key="1">
    <source>
        <dbReference type="ARBA" id="ARBA00004141"/>
    </source>
</evidence>
<dbReference type="Proteomes" id="UP000193689">
    <property type="component" value="Unassembled WGS sequence"/>
</dbReference>
<sequence length="569" mass="62004">MSTNSDIEAQVGGDQPADALARVSFDQDLHHSRRSSANHERASDSDKKSTRGSSEGEGAVEIESAQNEIARVESFRSRASRRSKKSRKDHLTAAPLPLSELEKGVVGWESQDDPIMPLNYATNRKRWIISLVAFVSLMTPLSSSILAPAIADISKEFSVTSTTLAAMPVSIYLLGYAFGPLFLAPLSEIHGRAVVLTTANIFFCLWHIGVALAPNLGSLVVFRFFSGVGGSGCMTLGGGIIADMFPVEERGLAMSLWTLGLTLGPSLGPVIGAFIAGSIGWRWAPWIVMIPSVICTILLFFLLPETNHRVLIDRKVKALRAELNRPELESRYETEQTRGLSRGAVLRIGLTRPLQILVFTPIVSILSIYVSFVYGTVYLMFNTISPVFENQYGWSPGVAGLPFIALALGFFAGLLAFSVLSDSTVIRLSKANGGVFKPEMRLPLMIYYAIITPITFFWYGWAIDKQVCWIVPVLGLFPLGVGVIGIWMPAQAYIVDAYSAYAASGLAAFTVLRSIIAAFLPLAGPAMFKSLGLGWGNSLLGFLCVAMIPVPVLIHRFGERIRKRYPLTF</sequence>
<keyword evidence="3 6" id="KW-1133">Transmembrane helix</keyword>
<protein>
    <submittedName>
        <fullName evidence="8">Major facilitator superfamily domain-containing protein</fullName>
    </submittedName>
</protein>
<evidence type="ECO:0000313" key="8">
    <source>
        <dbReference type="EMBL" id="ORY64907.1"/>
    </source>
</evidence>
<dbReference type="InterPro" id="IPR036259">
    <property type="entry name" value="MFS_trans_sf"/>
</dbReference>
<name>A0A1Y2E089_9PEZI</name>
<evidence type="ECO:0000256" key="6">
    <source>
        <dbReference type="SAM" id="Phobius"/>
    </source>
</evidence>
<feature type="transmembrane region" description="Helical" evidence="6">
    <location>
        <begin position="127"/>
        <end position="151"/>
    </location>
</feature>
<feature type="compositionally biased region" description="Basic residues" evidence="5">
    <location>
        <begin position="78"/>
        <end position="88"/>
    </location>
</feature>
<feature type="transmembrane region" description="Helical" evidence="6">
    <location>
        <begin position="500"/>
        <end position="523"/>
    </location>
</feature>
<keyword evidence="4 6" id="KW-0472">Membrane</keyword>
<organism evidence="8 9">
    <name type="scientific">Pseudomassariella vexata</name>
    <dbReference type="NCBI Taxonomy" id="1141098"/>
    <lineage>
        <taxon>Eukaryota</taxon>
        <taxon>Fungi</taxon>
        <taxon>Dikarya</taxon>
        <taxon>Ascomycota</taxon>
        <taxon>Pezizomycotina</taxon>
        <taxon>Sordariomycetes</taxon>
        <taxon>Xylariomycetidae</taxon>
        <taxon>Amphisphaeriales</taxon>
        <taxon>Pseudomassariaceae</taxon>
        <taxon>Pseudomassariella</taxon>
    </lineage>
</organism>
<dbReference type="Pfam" id="PF07690">
    <property type="entry name" value="MFS_1"/>
    <property type="match status" value="1"/>
</dbReference>
<dbReference type="Gene3D" id="1.20.1250.20">
    <property type="entry name" value="MFS general substrate transporter like domains"/>
    <property type="match status" value="1"/>
</dbReference>
<dbReference type="PROSITE" id="PS50850">
    <property type="entry name" value="MFS"/>
    <property type="match status" value="1"/>
</dbReference>
<feature type="transmembrane region" description="Helical" evidence="6">
    <location>
        <begin position="535"/>
        <end position="554"/>
    </location>
</feature>
<evidence type="ECO:0000313" key="9">
    <source>
        <dbReference type="Proteomes" id="UP000193689"/>
    </source>
</evidence>
<feature type="transmembrane region" description="Helical" evidence="6">
    <location>
        <begin position="356"/>
        <end position="381"/>
    </location>
</feature>
<dbReference type="RefSeq" id="XP_040716059.1">
    <property type="nucleotide sequence ID" value="XM_040853975.1"/>
</dbReference>
<feature type="transmembrane region" description="Helical" evidence="6">
    <location>
        <begin position="220"/>
        <end position="242"/>
    </location>
</feature>
<dbReference type="GO" id="GO:0016020">
    <property type="term" value="C:membrane"/>
    <property type="evidence" value="ECO:0007669"/>
    <property type="project" value="UniProtKB-SubCell"/>
</dbReference>
<feature type="region of interest" description="Disordered" evidence="5">
    <location>
        <begin position="1"/>
        <end position="93"/>
    </location>
</feature>
<gene>
    <name evidence="8" type="ORF">BCR38DRAFT_187053</name>
</gene>
<dbReference type="OrthoDB" id="5296287at2759"/>
<keyword evidence="2 6" id="KW-0812">Transmembrane</keyword>
<feature type="transmembrane region" description="Helical" evidence="6">
    <location>
        <begin position="469"/>
        <end position="488"/>
    </location>
</feature>
<dbReference type="InParanoid" id="A0A1Y2E089"/>
<proteinExistence type="predicted"/>
<feature type="transmembrane region" description="Helical" evidence="6">
    <location>
        <begin position="254"/>
        <end position="277"/>
    </location>
</feature>
<feature type="transmembrane region" description="Helical" evidence="6">
    <location>
        <begin position="442"/>
        <end position="463"/>
    </location>
</feature>
<dbReference type="FunFam" id="1.20.1250.20:FF:000011">
    <property type="entry name" value="MFS multidrug transporter, putative"/>
    <property type="match status" value="1"/>
</dbReference>
<evidence type="ECO:0000256" key="2">
    <source>
        <dbReference type="ARBA" id="ARBA00022692"/>
    </source>
</evidence>
<comment type="caution">
    <text evidence="8">The sequence shown here is derived from an EMBL/GenBank/DDBJ whole genome shotgun (WGS) entry which is preliminary data.</text>
</comment>
<feature type="transmembrane region" description="Helical" evidence="6">
    <location>
        <begin position="193"/>
        <end position="214"/>
    </location>
</feature>
<dbReference type="GO" id="GO:0022857">
    <property type="term" value="F:transmembrane transporter activity"/>
    <property type="evidence" value="ECO:0007669"/>
    <property type="project" value="InterPro"/>
</dbReference>